<dbReference type="OrthoDB" id="9769707at2"/>
<comment type="caution">
    <text evidence="3">The sequence shown here is derived from an EMBL/GenBank/DDBJ whole genome shotgun (WGS) entry which is preliminary data.</text>
</comment>
<organism evidence="3 4">
    <name type="scientific">Alcaligenes faecalis</name>
    <dbReference type="NCBI Taxonomy" id="511"/>
    <lineage>
        <taxon>Bacteria</taxon>
        <taxon>Pseudomonadati</taxon>
        <taxon>Pseudomonadota</taxon>
        <taxon>Betaproteobacteria</taxon>
        <taxon>Burkholderiales</taxon>
        <taxon>Alcaligenaceae</taxon>
        <taxon>Alcaligenes</taxon>
    </lineage>
</organism>
<dbReference type="RefSeq" id="WP_042482911.1">
    <property type="nucleotide sequence ID" value="NZ_CAXOJJ010000008.1"/>
</dbReference>
<dbReference type="KEGG" id="afa:UZ73_07925"/>
<proteinExistence type="predicted"/>
<evidence type="ECO:0000313" key="4">
    <source>
        <dbReference type="Proteomes" id="UP000245216"/>
    </source>
</evidence>
<sequence length="592" mass="66165">MRKSGFCLLFSIVLSPAVWAQSSVPDVIIDPGGVPPQALKEIQRAVSAITRLAEDQDLGEVTRLRRRAHDATVSALQTQGYFDSVVTLEVGEDSNGEYWDIIIRPGEITRVRDIDLDFKGKIQEPEYQVRLEGIKASFPLKKEDPFLNSVWASAKADLLESVQRQDFYYARYIDTRATVLADEGVADLSLKVDSGPRVRMGPLETTGLKRVPQSLVDRYVRYTPGDPYDQDKLDEWQQSLAATTFFRGAFVTLDEGDGKKKELPDGDVELPVRVRVTEAPARQFTGSLGFDSDHGVRAEALYRKNIVFGLPIWSEAGIGVDKKRQRAFYDIHLPPTLSGYKNSFGVLYDRSDIEGLDTERAALGWKLRQERQAAGNSRVEYETEWGVLGAWDKTKISGLPTRETPSAIATWQWLRRDVDKKYDPREGNLIDFGVGAGITLDKGETFYRSNLRLQQWWPIGDRDVLSLRGEVGKVWRMTDRTPPDFGYRTGGARSIRGYKYQSIGLRANDAVVGAPAMAVASVEYTHFFTSMYGMRAFVDVGDAASSFGDMDLAWGYGLGAVVRTPAGPFNLDLAYGQRDKRVRLSFSLGIAF</sequence>
<evidence type="ECO:0000256" key="2">
    <source>
        <dbReference type="ARBA" id="ARBA00023136"/>
    </source>
</evidence>
<dbReference type="Gene3D" id="2.40.160.50">
    <property type="entry name" value="membrane protein fhac: a member of the omp85/tpsb transporter family"/>
    <property type="match status" value="1"/>
</dbReference>
<dbReference type="EMBL" id="QEXO01000002">
    <property type="protein sequence ID" value="PWE14806.1"/>
    <property type="molecule type" value="Genomic_DNA"/>
</dbReference>
<dbReference type="InterPro" id="IPR035243">
    <property type="entry name" value="TamA_POTRA_Dom_1"/>
</dbReference>
<dbReference type="Proteomes" id="UP000245216">
    <property type="component" value="Unassembled WGS sequence"/>
</dbReference>
<evidence type="ECO:0000313" key="3">
    <source>
        <dbReference type="EMBL" id="PWE14806.1"/>
    </source>
</evidence>
<accession>A0A0M7BJN3</accession>
<dbReference type="InterPro" id="IPR000184">
    <property type="entry name" value="Bac_surfAg_D15"/>
</dbReference>
<name>A0A0M7BJN3_ALCFA</name>
<comment type="subcellular location">
    <subcellularLocation>
        <location evidence="1">Membrane</location>
    </subcellularLocation>
</comment>
<dbReference type="AlphaFoldDB" id="A0A0M7BJN3"/>
<reference evidence="3 4" key="1">
    <citation type="submission" date="2018-05" db="EMBL/GenBank/DDBJ databases">
        <title>Genome Sequence of an Efficient Indole-Degrading Bacterium, Alcaligenes sp.YBY.</title>
        <authorList>
            <person name="Yang B."/>
        </authorList>
    </citation>
    <scope>NUCLEOTIDE SEQUENCE [LARGE SCALE GENOMIC DNA]</scope>
    <source>
        <strain evidence="3 4">YBY</strain>
    </source>
</reference>
<evidence type="ECO:0000256" key="1">
    <source>
        <dbReference type="ARBA" id="ARBA00004370"/>
    </source>
</evidence>
<dbReference type="STRING" id="511.UZ73_07925"/>
<reference evidence="3 4" key="2">
    <citation type="submission" date="2018-05" db="EMBL/GenBank/DDBJ databases">
        <authorList>
            <person name="Lanie J.A."/>
            <person name="Ng W.-L."/>
            <person name="Kazmierczak K.M."/>
            <person name="Andrzejewski T.M."/>
            <person name="Davidsen T.M."/>
            <person name="Wayne K.J."/>
            <person name="Tettelin H."/>
            <person name="Glass J.I."/>
            <person name="Rusch D."/>
            <person name="Podicherti R."/>
            <person name="Tsui H.-C.T."/>
            <person name="Winkler M.E."/>
        </authorList>
    </citation>
    <scope>NUCLEOTIDE SEQUENCE [LARGE SCALE GENOMIC DNA]</scope>
    <source>
        <strain evidence="3 4">YBY</strain>
    </source>
</reference>
<dbReference type="Pfam" id="PF17243">
    <property type="entry name" value="POTRA_TamA_1"/>
    <property type="match status" value="1"/>
</dbReference>
<dbReference type="Pfam" id="PF01103">
    <property type="entry name" value="Omp85"/>
    <property type="match status" value="1"/>
</dbReference>
<dbReference type="Gene3D" id="3.10.20.310">
    <property type="entry name" value="membrane protein fhac"/>
    <property type="match status" value="2"/>
</dbReference>
<accession>A0A0S2JQD7</accession>
<gene>
    <name evidence="3" type="ORF">DF183_08900</name>
</gene>
<dbReference type="GeneID" id="29370541"/>
<protein>
    <submittedName>
        <fullName evidence="3">Uncharacterized protein</fullName>
    </submittedName>
</protein>
<dbReference type="GO" id="GO:0019867">
    <property type="term" value="C:outer membrane"/>
    <property type="evidence" value="ECO:0007669"/>
    <property type="project" value="InterPro"/>
</dbReference>
<keyword evidence="2" id="KW-0472">Membrane</keyword>